<gene>
    <name evidence="1" type="ORF">GMBLW1_39840</name>
</gene>
<evidence type="ECO:0000313" key="2">
    <source>
        <dbReference type="Proteomes" id="UP000464378"/>
    </source>
</evidence>
<dbReference type="EMBL" id="LR586016">
    <property type="protein sequence ID" value="VIP05209.1"/>
    <property type="molecule type" value="Genomic_DNA"/>
</dbReference>
<evidence type="ECO:0000313" key="1">
    <source>
        <dbReference type="EMBL" id="VIP05209.1"/>
    </source>
</evidence>
<dbReference type="Proteomes" id="UP000464378">
    <property type="component" value="Chromosome"/>
</dbReference>
<dbReference type="KEGG" id="tim:GMBLW1_39840"/>
<keyword evidence="2" id="KW-1185">Reference proteome</keyword>
<name>A0A6C2YW70_9BACT</name>
<dbReference type="AlphaFoldDB" id="A0A6C2YW70"/>
<organism evidence="1">
    <name type="scientific">Tuwongella immobilis</name>
    <dbReference type="NCBI Taxonomy" id="692036"/>
    <lineage>
        <taxon>Bacteria</taxon>
        <taxon>Pseudomonadati</taxon>
        <taxon>Planctomycetota</taxon>
        <taxon>Planctomycetia</taxon>
        <taxon>Gemmatales</taxon>
        <taxon>Gemmataceae</taxon>
        <taxon>Tuwongella</taxon>
    </lineage>
</organism>
<protein>
    <submittedName>
        <fullName evidence="1">Uncharacterized protein</fullName>
    </submittedName>
</protein>
<accession>A0A6C2YW70</accession>
<sequence length="72" mass="8655">MRIFPDERYIMRLKGTLPKTRLPAYEWARSLSVEECIEGLRKLSGQDFGHDAEAWERWWAQEKQKLDIDPDF</sequence>
<proteinExistence type="predicted"/>
<dbReference type="EMBL" id="LR593887">
    <property type="protein sequence ID" value="VTS07774.1"/>
    <property type="molecule type" value="Genomic_DNA"/>
</dbReference>
<dbReference type="InParanoid" id="A0A6C2YW70"/>
<reference evidence="1" key="1">
    <citation type="submission" date="2019-04" db="EMBL/GenBank/DDBJ databases">
        <authorList>
            <consortium name="Science for Life Laboratories"/>
        </authorList>
    </citation>
    <scope>NUCLEOTIDE SEQUENCE</scope>
    <source>
        <strain evidence="1">MBLW1</strain>
    </source>
</reference>